<dbReference type="GO" id="GO:0032798">
    <property type="term" value="C:Swi5-Sfr1 complex"/>
    <property type="evidence" value="ECO:0007669"/>
    <property type="project" value="TreeGrafter"/>
</dbReference>
<reference evidence="6 7" key="1">
    <citation type="submission" date="2016-08" db="EMBL/GenBank/DDBJ databases">
        <title>Whole genome shotgun sequence of Pichia membranifaciens KS47-1.</title>
        <authorList>
            <person name="Konishi M."/>
            <person name="Ishida M."/>
            <person name="Arakawa T."/>
            <person name="Kato Y."/>
            <person name="Horiuchi J."/>
        </authorList>
    </citation>
    <scope>NUCLEOTIDE SEQUENCE [LARGE SCALE GENOMIC DNA]</scope>
    <source>
        <strain evidence="6 7">KS47-1</strain>
    </source>
</reference>
<evidence type="ECO:0000313" key="7">
    <source>
        <dbReference type="Proteomes" id="UP000186136"/>
    </source>
</evidence>
<dbReference type="AlphaFoldDB" id="A0A1Q2YHD2"/>
<feature type="compositionally biased region" description="Basic and acidic residues" evidence="5">
    <location>
        <begin position="1"/>
        <end position="15"/>
    </location>
</feature>
<dbReference type="GO" id="GO:0010772">
    <property type="term" value="P:meiotic DNA recombinase assembly involved in reciprocal meiotic recombination"/>
    <property type="evidence" value="ECO:0007669"/>
    <property type="project" value="TreeGrafter"/>
</dbReference>
<keyword evidence="2" id="KW-0227">DNA damage</keyword>
<dbReference type="InterPro" id="IPR010760">
    <property type="entry name" value="DNA-repair_Swi5"/>
</dbReference>
<keyword evidence="4" id="KW-0175">Coiled coil</keyword>
<dbReference type="PANTHER" id="PTHR28529">
    <property type="entry name" value="DNA REPAIR PROTEIN SWI5 HOMOLOG"/>
    <property type="match status" value="1"/>
</dbReference>
<dbReference type="Gene3D" id="1.20.5.170">
    <property type="match status" value="1"/>
</dbReference>
<protein>
    <submittedName>
        <fullName evidence="6">Uncharacterized protein</fullName>
    </submittedName>
</protein>
<keyword evidence="7" id="KW-1185">Reference proteome</keyword>
<evidence type="ECO:0000256" key="4">
    <source>
        <dbReference type="SAM" id="Coils"/>
    </source>
</evidence>
<gene>
    <name evidence="6" type="ORF">PMKS-002369</name>
</gene>
<organism evidence="6 7">
    <name type="scientific">Pichia membranifaciens</name>
    <dbReference type="NCBI Taxonomy" id="4926"/>
    <lineage>
        <taxon>Eukaryota</taxon>
        <taxon>Fungi</taxon>
        <taxon>Dikarya</taxon>
        <taxon>Ascomycota</taxon>
        <taxon>Saccharomycotina</taxon>
        <taxon>Pichiomycetes</taxon>
        <taxon>Pichiales</taxon>
        <taxon>Pichiaceae</taxon>
        <taxon>Pichia</taxon>
    </lineage>
</organism>
<evidence type="ECO:0000256" key="3">
    <source>
        <dbReference type="ARBA" id="ARBA00023204"/>
    </source>
</evidence>
<keyword evidence="3" id="KW-0234">DNA repair</keyword>
<dbReference type="PANTHER" id="PTHR28529:SF2">
    <property type="entry name" value="DNA REPAIR PROTEIN SWI5 HOMOLOG"/>
    <property type="match status" value="1"/>
</dbReference>
<dbReference type="EMBL" id="BDGI01000090">
    <property type="protein sequence ID" value="GAV28891.1"/>
    <property type="molecule type" value="Genomic_DNA"/>
</dbReference>
<dbReference type="GO" id="GO:0034974">
    <property type="term" value="C:Swi5-Swi2 complex"/>
    <property type="evidence" value="ECO:0007669"/>
    <property type="project" value="TreeGrafter"/>
</dbReference>
<feature type="region of interest" description="Disordered" evidence="5">
    <location>
        <begin position="1"/>
        <end position="23"/>
    </location>
</feature>
<comment type="similarity">
    <text evidence="1">Belongs to the SWI5/SAE3 family.</text>
</comment>
<proteinExistence type="inferred from homology"/>
<feature type="coiled-coil region" evidence="4">
    <location>
        <begin position="37"/>
        <end position="105"/>
    </location>
</feature>
<accession>A0A1Q2YHD2</accession>
<evidence type="ECO:0000313" key="6">
    <source>
        <dbReference type="EMBL" id="GAV28891.1"/>
    </source>
</evidence>
<evidence type="ECO:0000256" key="1">
    <source>
        <dbReference type="ARBA" id="ARBA00008060"/>
    </source>
</evidence>
<dbReference type="Proteomes" id="UP000186136">
    <property type="component" value="Unassembled WGS sequence"/>
</dbReference>
<sequence>MIMNDKDSSEEKKSGGEMGPEIDVARSRKEIFVEARDSKLEDKIEKLEHDLIQLKEEHLMLSNELSRGKGHVKGITDGSFNKYLQKDYDNEMKRHIRQLKKYNELKDLGMGIIQLIADQKQSTLRGIMDEMGIEPDDK</sequence>
<dbReference type="Pfam" id="PF07061">
    <property type="entry name" value="Swi5"/>
    <property type="match status" value="1"/>
</dbReference>
<dbReference type="GO" id="GO:0000709">
    <property type="term" value="P:meiotic joint molecule formation"/>
    <property type="evidence" value="ECO:0007669"/>
    <property type="project" value="TreeGrafter"/>
</dbReference>
<evidence type="ECO:0000256" key="5">
    <source>
        <dbReference type="SAM" id="MobiDB-lite"/>
    </source>
</evidence>
<evidence type="ECO:0000256" key="2">
    <source>
        <dbReference type="ARBA" id="ARBA00022763"/>
    </source>
</evidence>
<comment type="caution">
    <text evidence="6">The sequence shown here is derived from an EMBL/GenBank/DDBJ whole genome shotgun (WGS) entry which is preliminary data.</text>
</comment>
<name>A0A1Q2YHD2_9ASCO</name>
<dbReference type="OrthoDB" id="255837at2759"/>